<reference evidence="1 2" key="1">
    <citation type="journal article" date="2016" name="Eur. J. Clin. Microbiol. Infect. Dis.">
        <title>Whole genome sequencing as a tool for phylogenetic analysis of clinical strains of Mitis group streptococci.</title>
        <authorList>
            <person name="Rasmussen L.H."/>
            <person name="Dargis R."/>
            <person name="Hojholt K."/>
            <person name="Christensen J.J."/>
            <person name="Skovgaard O."/>
            <person name="Justesen U.S."/>
            <person name="Rosenvinge F.S."/>
            <person name="Moser C."/>
            <person name="Lukjancenko O."/>
            <person name="Rasmussen S."/>
            <person name="Nielsen X.C."/>
        </authorList>
    </citation>
    <scope>NUCLEOTIDE SEQUENCE [LARGE SCALE GENOMIC DNA]</scope>
    <source>
        <strain evidence="1 2">RH_1735_08</strain>
    </source>
</reference>
<protein>
    <submittedName>
        <fullName evidence="1">Uncharacterized protein</fullName>
    </submittedName>
</protein>
<organism evidence="1 2">
    <name type="scientific">Streptococcus oralis subsp. oralis</name>
    <dbReference type="NCBI Taxonomy" id="1891914"/>
    <lineage>
        <taxon>Bacteria</taxon>
        <taxon>Bacillati</taxon>
        <taxon>Bacillota</taxon>
        <taxon>Bacilli</taxon>
        <taxon>Lactobacillales</taxon>
        <taxon>Streptococcaceae</taxon>
        <taxon>Streptococcus</taxon>
    </lineage>
</organism>
<sequence length="114" mass="13470">MKVDELIAKLEKNGLEIYRKNNEQQISLYYLDDIVGNKFLEIHYSQDDEITRVKFHTDTVFPTYLEGIEENSGDDDYSITRQVRAENYSNEDIIMIAVASYDAVEKKYQLKYKK</sequence>
<dbReference type="RefSeq" id="WP_049477992.1">
    <property type="nucleotide sequence ID" value="NZ_NCUN01000009.1"/>
</dbReference>
<evidence type="ECO:0000313" key="2">
    <source>
        <dbReference type="Proteomes" id="UP000193350"/>
    </source>
</evidence>
<evidence type="ECO:0000313" key="1">
    <source>
        <dbReference type="EMBL" id="ORO62485.1"/>
    </source>
</evidence>
<dbReference type="AlphaFoldDB" id="A0A1X1HNG5"/>
<accession>A0A1X1HNG5</accession>
<name>A0A1X1HNG5_STROR</name>
<gene>
    <name evidence="1" type="ORF">B7718_01880</name>
</gene>
<dbReference type="EMBL" id="NCUN01000009">
    <property type="protein sequence ID" value="ORO62485.1"/>
    <property type="molecule type" value="Genomic_DNA"/>
</dbReference>
<proteinExistence type="predicted"/>
<dbReference type="Proteomes" id="UP000193350">
    <property type="component" value="Unassembled WGS sequence"/>
</dbReference>
<comment type="caution">
    <text evidence="1">The sequence shown here is derived from an EMBL/GenBank/DDBJ whole genome shotgun (WGS) entry which is preliminary data.</text>
</comment>